<evidence type="ECO:0000256" key="1">
    <source>
        <dbReference type="SAM" id="SignalP"/>
    </source>
</evidence>
<sequence>MAAGQLLTMLALLCWTLLDSAGLCPSLPVASRPTVGDRKGVQHTEYGIKVKTHDGQYRVYRRYRDFERLVTKIAKGRKAAGLPPVAGLPAMPKKSLLSRFKSDVVEKRKRAFNDILQFLLQAEPDEGKALLSSFLAEGVEAVGDSSLQKIRSKAIAVKVSLADKKADARRETTDRHQASLCRECKDDINYSKSHCASCASPLRAASHGQTCRACNIPATRCYKCNKAGAAPVRACVECAKFCLACEEDLFDAE</sequence>
<name>A0A0L0DEV2_THETB</name>
<dbReference type="CDD" id="cd06093">
    <property type="entry name" value="PX_domain"/>
    <property type="match status" value="1"/>
</dbReference>
<dbReference type="GO" id="GO:0035091">
    <property type="term" value="F:phosphatidylinositol binding"/>
    <property type="evidence" value="ECO:0007669"/>
    <property type="project" value="InterPro"/>
</dbReference>
<dbReference type="SUPFAM" id="SSF64268">
    <property type="entry name" value="PX domain"/>
    <property type="match status" value="1"/>
</dbReference>
<dbReference type="InterPro" id="IPR001683">
    <property type="entry name" value="PX_dom"/>
</dbReference>
<dbReference type="Proteomes" id="UP000054408">
    <property type="component" value="Unassembled WGS sequence"/>
</dbReference>
<dbReference type="PROSITE" id="PS50195">
    <property type="entry name" value="PX"/>
    <property type="match status" value="1"/>
</dbReference>
<feature type="signal peptide" evidence="1">
    <location>
        <begin position="1"/>
        <end position="21"/>
    </location>
</feature>
<dbReference type="EMBL" id="GL349462">
    <property type="protein sequence ID" value="KNC50750.1"/>
    <property type="molecule type" value="Genomic_DNA"/>
</dbReference>
<dbReference type="InterPro" id="IPR036871">
    <property type="entry name" value="PX_dom_sf"/>
</dbReference>
<evidence type="ECO:0000313" key="4">
    <source>
        <dbReference type="Proteomes" id="UP000054408"/>
    </source>
</evidence>
<gene>
    <name evidence="3" type="ORF">AMSG_06639</name>
</gene>
<evidence type="ECO:0000259" key="2">
    <source>
        <dbReference type="PROSITE" id="PS50195"/>
    </source>
</evidence>
<evidence type="ECO:0000313" key="3">
    <source>
        <dbReference type="EMBL" id="KNC50750.1"/>
    </source>
</evidence>
<organism evidence="3 4">
    <name type="scientific">Thecamonas trahens ATCC 50062</name>
    <dbReference type="NCBI Taxonomy" id="461836"/>
    <lineage>
        <taxon>Eukaryota</taxon>
        <taxon>Apusozoa</taxon>
        <taxon>Apusomonadida</taxon>
        <taxon>Apusomonadidae</taxon>
        <taxon>Thecamonas</taxon>
    </lineage>
</organism>
<keyword evidence="4" id="KW-1185">Reference proteome</keyword>
<feature type="chain" id="PRO_5005537112" description="PX domain-containing protein" evidence="1">
    <location>
        <begin position="22"/>
        <end position="253"/>
    </location>
</feature>
<dbReference type="Pfam" id="PF00787">
    <property type="entry name" value="PX"/>
    <property type="match status" value="1"/>
</dbReference>
<dbReference type="GeneID" id="25565752"/>
<accession>A0A0L0DEV2</accession>
<dbReference type="RefSeq" id="XP_013756715.1">
    <property type="nucleotide sequence ID" value="XM_013901261.1"/>
</dbReference>
<dbReference type="Gene3D" id="3.30.1520.10">
    <property type="entry name" value="Phox-like domain"/>
    <property type="match status" value="1"/>
</dbReference>
<proteinExistence type="predicted"/>
<protein>
    <recommendedName>
        <fullName evidence="2">PX domain-containing protein</fullName>
    </recommendedName>
</protein>
<feature type="domain" description="PX" evidence="2">
    <location>
        <begin position="24"/>
        <end position="141"/>
    </location>
</feature>
<dbReference type="SMART" id="SM00312">
    <property type="entry name" value="PX"/>
    <property type="match status" value="1"/>
</dbReference>
<dbReference type="AlphaFoldDB" id="A0A0L0DEV2"/>
<reference evidence="3 4" key="1">
    <citation type="submission" date="2010-05" db="EMBL/GenBank/DDBJ databases">
        <title>The Genome Sequence of Thecamonas trahens ATCC 50062.</title>
        <authorList>
            <consortium name="The Broad Institute Genome Sequencing Platform"/>
            <person name="Russ C."/>
            <person name="Cuomo C."/>
            <person name="Shea T."/>
            <person name="Young S.K."/>
            <person name="Zeng Q."/>
            <person name="Koehrsen M."/>
            <person name="Haas B."/>
            <person name="Borodovsky M."/>
            <person name="Guigo R."/>
            <person name="Alvarado L."/>
            <person name="Berlin A."/>
            <person name="Bochicchio J."/>
            <person name="Borenstein D."/>
            <person name="Chapman S."/>
            <person name="Chen Z."/>
            <person name="Freedman E."/>
            <person name="Gellesch M."/>
            <person name="Goldberg J."/>
            <person name="Griggs A."/>
            <person name="Gujja S."/>
            <person name="Heilman E."/>
            <person name="Heiman D."/>
            <person name="Hepburn T."/>
            <person name="Howarth C."/>
            <person name="Jen D."/>
            <person name="Larson L."/>
            <person name="Mehta T."/>
            <person name="Park D."/>
            <person name="Pearson M."/>
            <person name="Roberts A."/>
            <person name="Saif S."/>
            <person name="Shenoy N."/>
            <person name="Sisk P."/>
            <person name="Stolte C."/>
            <person name="Sykes S."/>
            <person name="Thomson T."/>
            <person name="Walk T."/>
            <person name="White J."/>
            <person name="Yandava C."/>
            <person name="Burger G."/>
            <person name="Gray M.W."/>
            <person name="Holland P.W.H."/>
            <person name="King N."/>
            <person name="Lang F.B.F."/>
            <person name="Roger A.J."/>
            <person name="Ruiz-Trillo I."/>
            <person name="Lander E."/>
            <person name="Nusbaum C."/>
        </authorList>
    </citation>
    <scope>NUCLEOTIDE SEQUENCE [LARGE SCALE GENOMIC DNA]</scope>
    <source>
        <strain evidence="3 4">ATCC 50062</strain>
    </source>
</reference>
<keyword evidence="1" id="KW-0732">Signal</keyword>